<name>A0A0C9T7X0_PAXIN</name>
<protein>
    <submittedName>
        <fullName evidence="1">Uncharacterized protein</fullName>
    </submittedName>
</protein>
<reference evidence="1 2" key="1">
    <citation type="submission" date="2014-06" db="EMBL/GenBank/DDBJ databases">
        <authorList>
            <consortium name="DOE Joint Genome Institute"/>
            <person name="Kuo A."/>
            <person name="Kohler A."/>
            <person name="Nagy L.G."/>
            <person name="Floudas D."/>
            <person name="Copeland A."/>
            <person name="Barry K.W."/>
            <person name="Cichocki N."/>
            <person name="Veneault-Fourrey C."/>
            <person name="LaButti K."/>
            <person name="Lindquist E.A."/>
            <person name="Lipzen A."/>
            <person name="Lundell T."/>
            <person name="Morin E."/>
            <person name="Murat C."/>
            <person name="Sun H."/>
            <person name="Tunlid A."/>
            <person name="Henrissat B."/>
            <person name="Grigoriev I.V."/>
            <person name="Hibbett D.S."/>
            <person name="Martin F."/>
            <person name="Nordberg H.P."/>
            <person name="Cantor M.N."/>
            <person name="Hua S.X."/>
        </authorList>
    </citation>
    <scope>NUCLEOTIDE SEQUENCE [LARGE SCALE GENOMIC DNA]</scope>
    <source>
        <strain evidence="1 2">ATCC 200175</strain>
    </source>
</reference>
<keyword evidence="2" id="KW-1185">Reference proteome</keyword>
<dbReference type="Proteomes" id="UP000053647">
    <property type="component" value="Unassembled WGS sequence"/>
</dbReference>
<sequence length="250" mass="26215">MTILTFDLGTLRTLAINGSFQAQPYPGPTETSSVRWSFGSDVTPPIDVSPALSWGTSARLGVLGVRMQTVQFFGPPMFNVSTGGMFPAVFSNMTEFIGGAAAAVHVASNAPYSRGLSANHTIVQQGFTSQCSSTPLVSWAWTTDCTAYSSSYVGSILVSNARNSAKVLAGAVCLFQDFVGPSNQSALVLIQSVNGAHYDGFSEIPMECETPFITTIRAQYSGTVADASGVVTKTPLSADGSNWPLLFGPA</sequence>
<organism evidence="1 2">
    <name type="scientific">Paxillus involutus ATCC 200175</name>
    <dbReference type="NCBI Taxonomy" id="664439"/>
    <lineage>
        <taxon>Eukaryota</taxon>
        <taxon>Fungi</taxon>
        <taxon>Dikarya</taxon>
        <taxon>Basidiomycota</taxon>
        <taxon>Agaricomycotina</taxon>
        <taxon>Agaricomycetes</taxon>
        <taxon>Agaricomycetidae</taxon>
        <taxon>Boletales</taxon>
        <taxon>Paxilineae</taxon>
        <taxon>Paxillaceae</taxon>
        <taxon>Paxillus</taxon>
    </lineage>
</organism>
<proteinExistence type="predicted"/>
<accession>A0A0C9T7X0</accession>
<reference evidence="2" key="2">
    <citation type="submission" date="2015-01" db="EMBL/GenBank/DDBJ databases">
        <title>Evolutionary Origins and Diversification of the Mycorrhizal Mutualists.</title>
        <authorList>
            <consortium name="DOE Joint Genome Institute"/>
            <consortium name="Mycorrhizal Genomics Consortium"/>
            <person name="Kohler A."/>
            <person name="Kuo A."/>
            <person name="Nagy L.G."/>
            <person name="Floudas D."/>
            <person name="Copeland A."/>
            <person name="Barry K.W."/>
            <person name="Cichocki N."/>
            <person name="Veneault-Fourrey C."/>
            <person name="LaButti K."/>
            <person name="Lindquist E.A."/>
            <person name="Lipzen A."/>
            <person name="Lundell T."/>
            <person name="Morin E."/>
            <person name="Murat C."/>
            <person name="Riley R."/>
            <person name="Ohm R."/>
            <person name="Sun H."/>
            <person name="Tunlid A."/>
            <person name="Henrissat B."/>
            <person name="Grigoriev I.V."/>
            <person name="Hibbett D.S."/>
            <person name="Martin F."/>
        </authorList>
    </citation>
    <scope>NUCLEOTIDE SEQUENCE [LARGE SCALE GENOMIC DNA]</scope>
    <source>
        <strain evidence="2">ATCC 200175</strain>
    </source>
</reference>
<dbReference type="AlphaFoldDB" id="A0A0C9T7X0"/>
<dbReference type="EMBL" id="KN819954">
    <property type="protein sequence ID" value="KIJ07273.1"/>
    <property type="molecule type" value="Genomic_DNA"/>
</dbReference>
<evidence type="ECO:0000313" key="1">
    <source>
        <dbReference type="EMBL" id="KIJ07273.1"/>
    </source>
</evidence>
<evidence type="ECO:0000313" key="2">
    <source>
        <dbReference type="Proteomes" id="UP000053647"/>
    </source>
</evidence>
<dbReference type="HOGENOM" id="CLU_1111694_0_0_1"/>
<gene>
    <name evidence="1" type="ORF">PAXINDRAFT_19528</name>
</gene>
<dbReference type="OrthoDB" id="2663773at2759"/>